<proteinExistence type="predicted"/>
<keyword evidence="2" id="KW-1185">Reference proteome</keyword>
<reference evidence="1" key="1">
    <citation type="submission" date="2019-05" db="EMBL/GenBank/DDBJ databases">
        <title>Annotation for the trematode Paragonimus heterotremus.</title>
        <authorList>
            <person name="Choi Y.-J."/>
        </authorList>
    </citation>
    <scope>NUCLEOTIDE SEQUENCE</scope>
    <source>
        <strain evidence="1">LC</strain>
    </source>
</reference>
<comment type="caution">
    <text evidence="1">The sequence shown here is derived from an EMBL/GenBank/DDBJ whole genome shotgun (WGS) entry which is preliminary data.</text>
</comment>
<dbReference type="EMBL" id="LUCH01000451">
    <property type="protein sequence ID" value="KAF5405106.1"/>
    <property type="molecule type" value="Genomic_DNA"/>
</dbReference>
<dbReference type="Proteomes" id="UP000748531">
    <property type="component" value="Unassembled WGS sequence"/>
</dbReference>
<evidence type="ECO:0000313" key="1">
    <source>
        <dbReference type="EMBL" id="KAF5405106.1"/>
    </source>
</evidence>
<protein>
    <submittedName>
        <fullName evidence="1">Uncharacterized protein</fullName>
    </submittedName>
</protein>
<sequence>MKHDVFHHITGASEKRSNQSPYHFLDCSKPIFICDPKRKPGKDMWKLVTNFDVRENTTLCSILGAQNSLGEVFRDPSVHPRAIYWNATRYSLIYPSEQPETKRYFTSSDSHTMPSFEFLVNVEFSIGS</sequence>
<organism evidence="1 2">
    <name type="scientific">Paragonimus heterotremus</name>
    <dbReference type="NCBI Taxonomy" id="100268"/>
    <lineage>
        <taxon>Eukaryota</taxon>
        <taxon>Metazoa</taxon>
        <taxon>Spiralia</taxon>
        <taxon>Lophotrochozoa</taxon>
        <taxon>Platyhelminthes</taxon>
        <taxon>Trematoda</taxon>
        <taxon>Digenea</taxon>
        <taxon>Plagiorchiida</taxon>
        <taxon>Troglotremata</taxon>
        <taxon>Troglotrematidae</taxon>
        <taxon>Paragonimus</taxon>
    </lineage>
</organism>
<name>A0A8J4TMY0_9TREM</name>
<dbReference type="AlphaFoldDB" id="A0A8J4TMY0"/>
<accession>A0A8J4TMY0</accession>
<gene>
    <name evidence="1" type="ORF">PHET_01371</name>
</gene>
<evidence type="ECO:0000313" key="2">
    <source>
        <dbReference type="Proteomes" id="UP000748531"/>
    </source>
</evidence>